<name>A0A3G5FHF3_TETHA</name>
<dbReference type="EMBL" id="CP027768">
    <property type="protein sequence ID" value="AYW49711.1"/>
    <property type="molecule type" value="Genomic_DNA"/>
</dbReference>
<sequence>MLDLSIITSFFKHTEEIWDKTMEINLKEQFLCCKVIIPQMLEKGTGNIINMSSQPGKVGMKDYQTYCARKFGIIGLTTNIL</sequence>
<dbReference type="RefSeq" id="WP_103097509.1">
    <property type="nucleotide sequence ID" value="NZ_CP027768.1"/>
</dbReference>
<dbReference type="Proteomes" id="UP000280475">
    <property type="component" value="Chromosome"/>
</dbReference>
<dbReference type="SUPFAM" id="SSF51735">
    <property type="entry name" value="NAD(P)-binding Rossmann-fold domains"/>
    <property type="match status" value="1"/>
</dbReference>
<organism evidence="3 4">
    <name type="scientific">Tetragenococcus halophilus</name>
    <name type="common">Pediococcus halophilus</name>
    <dbReference type="NCBI Taxonomy" id="51669"/>
    <lineage>
        <taxon>Bacteria</taxon>
        <taxon>Bacillati</taxon>
        <taxon>Bacillota</taxon>
        <taxon>Bacilli</taxon>
        <taxon>Lactobacillales</taxon>
        <taxon>Enterococcaceae</taxon>
        <taxon>Tetragenococcus</taxon>
    </lineage>
</organism>
<dbReference type="PRINTS" id="PR00081">
    <property type="entry name" value="GDHRDH"/>
</dbReference>
<evidence type="ECO:0000256" key="2">
    <source>
        <dbReference type="ARBA" id="ARBA00023002"/>
    </source>
</evidence>
<accession>A0A3G5FHF3</accession>
<evidence type="ECO:0008006" key="5">
    <source>
        <dbReference type="Google" id="ProtNLM"/>
    </source>
</evidence>
<protein>
    <recommendedName>
        <fullName evidence="5">Oxidoreductase</fullName>
    </recommendedName>
</protein>
<comment type="similarity">
    <text evidence="1">Belongs to the short-chain dehydrogenases/reductases (SDR) family.</text>
</comment>
<evidence type="ECO:0000256" key="1">
    <source>
        <dbReference type="ARBA" id="ARBA00006484"/>
    </source>
</evidence>
<evidence type="ECO:0000313" key="3">
    <source>
        <dbReference type="EMBL" id="AYW49711.1"/>
    </source>
</evidence>
<dbReference type="GO" id="GO:0016491">
    <property type="term" value="F:oxidoreductase activity"/>
    <property type="evidence" value="ECO:0007669"/>
    <property type="project" value="UniProtKB-KW"/>
</dbReference>
<dbReference type="CDD" id="cd05233">
    <property type="entry name" value="SDR_c"/>
    <property type="match status" value="1"/>
</dbReference>
<dbReference type="Pfam" id="PF00106">
    <property type="entry name" value="adh_short"/>
    <property type="match status" value="1"/>
</dbReference>
<dbReference type="InterPro" id="IPR002347">
    <property type="entry name" value="SDR_fam"/>
</dbReference>
<dbReference type="InterPro" id="IPR036291">
    <property type="entry name" value="NAD(P)-bd_dom_sf"/>
</dbReference>
<dbReference type="Gene3D" id="3.40.50.720">
    <property type="entry name" value="NAD(P)-binding Rossmann-like Domain"/>
    <property type="match status" value="1"/>
</dbReference>
<dbReference type="PANTHER" id="PTHR24321">
    <property type="entry name" value="DEHYDROGENASES, SHORT CHAIN"/>
    <property type="match status" value="1"/>
</dbReference>
<gene>
    <name evidence="3" type="ORF">C7H83_04030</name>
</gene>
<dbReference type="AlphaFoldDB" id="A0A3G5FHF3"/>
<evidence type="ECO:0000313" key="4">
    <source>
        <dbReference type="Proteomes" id="UP000280475"/>
    </source>
</evidence>
<reference evidence="3 4" key="1">
    <citation type="journal article" date="2012" name="Int. J. Syst. Evol. Microbiol.">
        <title>Characterization of Tetragenococcus strains from sugar thick juice reveals a novel species, Tetragenococcus osmophilus sp. nov., and divides Tetragenococcus halophilus into two subspecies, T. halophilus subsp. halophilus subsp. nov. and T. halophilus subsp. flandriensis subsp. nov.</title>
        <authorList>
            <person name="Juste A."/>
            <person name="Van Trappen S."/>
            <person name="Verreth C."/>
            <person name="Cleenwerck I."/>
            <person name="De Vos P."/>
            <person name="Lievens B."/>
            <person name="Willems K.A."/>
        </authorList>
    </citation>
    <scope>NUCLEOTIDE SEQUENCE [LARGE SCALE GENOMIC DNA]</scope>
    <source>
        <strain evidence="3 4">LMG 26042</strain>
    </source>
</reference>
<proteinExistence type="inferred from homology"/>
<keyword evidence="2" id="KW-0560">Oxidoreductase</keyword>
<dbReference type="PANTHER" id="PTHR24321:SF8">
    <property type="entry name" value="ESTRADIOL 17-BETA-DEHYDROGENASE 8-RELATED"/>
    <property type="match status" value="1"/>
</dbReference>